<organism evidence="3 4">
    <name type="scientific">Shewanella corallii</name>
    <dbReference type="NCBI Taxonomy" id="560080"/>
    <lineage>
        <taxon>Bacteria</taxon>
        <taxon>Pseudomonadati</taxon>
        <taxon>Pseudomonadota</taxon>
        <taxon>Gammaproteobacteria</taxon>
        <taxon>Alteromonadales</taxon>
        <taxon>Shewanellaceae</taxon>
        <taxon>Shewanella</taxon>
    </lineage>
</organism>
<dbReference type="EMBL" id="JAKIKT010000007">
    <property type="protein sequence ID" value="MCL2915487.1"/>
    <property type="molecule type" value="Genomic_DNA"/>
</dbReference>
<comment type="similarity">
    <text evidence="1">Belongs to the short-chain dehydrogenases/reductases (SDR) family.</text>
</comment>
<dbReference type="SUPFAM" id="SSF51735">
    <property type="entry name" value="NAD(P)-binding Rossmann-fold domains"/>
    <property type="match status" value="1"/>
</dbReference>
<accession>A0ABT0NCH8</accession>
<dbReference type="InterPro" id="IPR020904">
    <property type="entry name" value="Sc_DH/Rdtase_CS"/>
</dbReference>
<sequence>MLKLIDKVAIVTGGASGIGAECARVLSENGATVVLADLDIDRGSSIARELPGEASCFVMDVISEQDWQQLIDYVLDKFGKLNLLAHCAGISLPGDIESTDFSLWRKILSVNLDGAYLANHYCVKAMKQNDESNAIVNISSAMSLKPHSFTSAYCASKAGVDALTKCVALHCGEQGLNIRCNSVHPGAIHTPMLERYLEMMKGDGTLEQAQQMFDSSHPVGHCGSAGDIAQGVLYLLSNDSSFVTGAQLSIDGGQSIA</sequence>
<evidence type="ECO:0000256" key="1">
    <source>
        <dbReference type="ARBA" id="ARBA00006484"/>
    </source>
</evidence>
<dbReference type="PANTHER" id="PTHR24321">
    <property type="entry name" value="DEHYDROGENASES, SHORT CHAIN"/>
    <property type="match status" value="1"/>
</dbReference>
<name>A0ABT0NCH8_9GAMM</name>
<evidence type="ECO:0000313" key="3">
    <source>
        <dbReference type="EMBL" id="MCL2915487.1"/>
    </source>
</evidence>
<dbReference type="PROSITE" id="PS00061">
    <property type="entry name" value="ADH_SHORT"/>
    <property type="match status" value="1"/>
</dbReference>
<dbReference type="InterPro" id="IPR002347">
    <property type="entry name" value="SDR_fam"/>
</dbReference>
<dbReference type="PRINTS" id="PR00081">
    <property type="entry name" value="GDHRDH"/>
</dbReference>
<dbReference type="InterPro" id="IPR036291">
    <property type="entry name" value="NAD(P)-bd_dom_sf"/>
</dbReference>
<reference evidence="3 4" key="1">
    <citation type="submission" date="2022-01" db="EMBL/GenBank/DDBJ databases">
        <title>Whole genome-based taxonomy of the Shewanellaceae.</title>
        <authorList>
            <person name="Martin-Rodriguez A.J."/>
        </authorList>
    </citation>
    <scope>NUCLEOTIDE SEQUENCE [LARGE SCALE GENOMIC DNA]</scope>
    <source>
        <strain evidence="3 4">DSM 21332</strain>
    </source>
</reference>
<dbReference type="Gene3D" id="3.40.50.720">
    <property type="entry name" value="NAD(P)-binding Rossmann-like Domain"/>
    <property type="match status" value="1"/>
</dbReference>
<evidence type="ECO:0000256" key="2">
    <source>
        <dbReference type="ARBA" id="ARBA00023002"/>
    </source>
</evidence>
<dbReference type="PANTHER" id="PTHR24321:SF8">
    <property type="entry name" value="ESTRADIOL 17-BETA-DEHYDROGENASE 8-RELATED"/>
    <property type="match status" value="1"/>
</dbReference>
<dbReference type="Proteomes" id="UP001202831">
    <property type="component" value="Unassembled WGS sequence"/>
</dbReference>
<keyword evidence="4" id="KW-1185">Reference proteome</keyword>
<proteinExistence type="inferred from homology"/>
<comment type="caution">
    <text evidence="3">The sequence shown here is derived from an EMBL/GenBank/DDBJ whole genome shotgun (WGS) entry which is preliminary data.</text>
</comment>
<gene>
    <name evidence="3" type="ORF">L2725_17170</name>
</gene>
<keyword evidence="2" id="KW-0560">Oxidoreductase</keyword>
<evidence type="ECO:0000313" key="4">
    <source>
        <dbReference type="Proteomes" id="UP001202831"/>
    </source>
</evidence>
<dbReference type="PRINTS" id="PR00080">
    <property type="entry name" value="SDRFAMILY"/>
</dbReference>
<dbReference type="Pfam" id="PF13561">
    <property type="entry name" value="adh_short_C2"/>
    <property type="match status" value="1"/>
</dbReference>
<protein>
    <submittedName>
        <fullName evidence="3">SDR family oxidoreductase</fullName>
    </submittedName>
</protein>
<dbReference type="RefSeq" id="WP_249250068.1">
    <property type="nucleotide sequence ID" value="NZ_JAKIKT010000007.1"/>
</dbReference>